<sequence length="118" mass="13170">MTNPLQANQSVATTDLNLITVIPDKLLQGTTDSEFSQTDLQNIYQTFPRSTTAIEGTKTYYDFQGSPYHYEFWLSEGGTQDQKAWNFTNDNQNALYGAPLTAHVSATLVWGPAKEESI</sequence>
<evidence type="ECO:0000313" key="2">
    <source>
        <dbReference type="Proteomes" id="UP000051451"/>
    </source>
</evidence>
<name>A0A0R1VHW3_9LACO</name>
<keyword evidence="2" id="KW-1185">Reference proteome</keyword>
<comment type="caution">
    <text evidence="1">The sequence shown here is derived from an EMBL/GenBank/DDBJ whole genome shotgun (WGS) entry which is preliminary data.</text>
</comment>
<gene>
    <name evidence="1" type="ORF">FC89_GL001678</name>
</gene>
<dbReference type="PATRIC" id="fig|1423750.3.peg.1723"/>
<evidence type="ECO:0000313" key="1">
    <source>
        <dbReference type="EMBL" id="KRM05208.1"/>
    </source>
</evidence>
<accession>A0A0R1VHW3</accession>
<organism evidence="1 2">
    <name type="scientific">Liquorilactobacillus ghanensis DSM 18630</name>
    <dbReference type="NCBI Taxonomy" id="1423750"/>
    <lineage>
        <taxon>Bacteria</taxon>
        <taxon>Bacillati</taxon>
        <taxon>Bacillota</taxon>
        <taxon>Bacilli</taxon>
        <taxon>Lactobacillales</taxon>
        <taxon>Lactobacillaceae</taxon>
        <taxon>Liquorilactobacillus</taxon>
    </lineage>
</organism>
<proteinExistence type="predicted"/>
<dbReference type="OrthoDB" id="2329257at2"/>
<dbReference type="GeneID" id="98319541"/>
<dbReference type="AlphaFoldDB" id="A0A0R1VHW3"/>
<protein>
    <submittedName>
        <fullName evidence="1">Uncharacterized protein</fullName>
    </submittedName>
</protein>
<dbReference type="RefSeq" id="WP_057872269.1">
    <property type="nucleotide sequence ID" value="NZ_AZGB01000022.1"/>
</dbReference>
<dbReference type="EMBL" id="AZGB01000022">
    <property type="protein sequence ID" value="KRM05208.1"/>
    <property type="molecule type" value="Genomic_DNA"/>
</dbReference>
<dbReference type="Proteomes" id="UP000051451">
    <property type="component" value="Unassembled WGS sequence"/>
</dbReference>
<reference evidence="1 2" key="1">
    <citation type="journal article" date="2015" name="Genome Announc.">
        <title>Expanding the biotechnology potential of lactobacilli through comparative genomics of 213 strains and associated genera.</title>
        <authorList>
            <person name="Sun Z."/>
            <person name="Harris H.M."/>
            <person name="McCann A."/>
            <person name="Guo C."/>
            <person name="Argimon S."/>
            <person name="Zhang W."/>
            <person name="Yang X."/>
            <person name="Jeffery I.B."/>
            <person name="Cooney J.C."/>
            <person name="Kagawa T.F."/>
            <person name="Liu W."/>
            <person name="Song Y."/>
            <person name="Salvetti E."/>
            <person name="Wrobel A."/>
            <person name="Rasinkangas P."/>
            <person name="Parkhill J."/>
            <person name="Rea M.C."/>
            <person name="O'Sullivan O."/>
            <person name="Ritari J."/>
            <person name="Douillard F.P."/>
            <person name="Paul Ross R."/>
            <person name="Yang R."/>
            <person name="Briner A.E."/>
            <person name="Felis G.E."/>
            <person name="de Vos W.M."/>
            <person name="Barrangou R."/>
            <person name="Klaenhammer T.R."/>
            <person name="Caufield P.W."/>
            <person name="Cui Y."/>
            <person name="Zhang H."/>
            <person name="O'Toole P.W."/>
        </authorList>
    </citation>
    <scope>NUCLEOTIDE SEQUENCE [LARGE SCALE GENOMIC DNA]</scope>
    <source>
        <strain evidence="1 2">DSM 18630</strain>
    </source>
</reference>